<reference evidence="1" key="2">
    <citation type="journal article" date="2015" name="Fish Shellfish Immunol.">
        <title>Early steps in the European eel (Anguilla anguilla)-Vibrio vulnificus interaction in the gills: Role of the RtxA13 toxin.</title>
        <authorList>
            <person name="Callol A."/>
            <person name="Pajuelo D."/>
            <person name="Ebbesson L."/>
            <person name="Teles M."/>
            <person name="MacKenzie S."/>
            <person name="Amaro C."/>
        </authorList>
    </citation>
    <scope>NUCLEOTIDE SEQUENCE</scope>
</reference>
<reference evidence="1" key="1">
    <citation type="submission" date="2014-11" db="EMBL/GenBank/DDBJ databases">
        <authorList>
            <person name="Amaro Gonzalez C."/>
        </authorList>
    </citation>
    <scope>NUCLEOTIDE SEQUENCE</scope>
</reference>
<sequence>MMRLEREILALLQ</sequence>
<evidence type="ECO:0000313" key="1">
    <source>
        <dbReference type="EMBL" id="JAH61959.1"/>
    </source>
</evidence>
<dbReference type="EMBL" id="GBXM01046618">
    <property type="protein sequence ID" value="JAH61959.1"/>
    <property type="molecule type" value="Transcribed_RNA"/>
</dbReference>
<proteinExistence type="predicted"/>
<protein>
    <submittedName>
        <fullName evidence="1">Uncharacterized protein</fullName>
    </submittedName>
</protein>
<organism evidence="1">
    <name type="scientific">Anguilla anguilla</name>
    <name type="common">European freshwater eel</name>
    <name type="synonym">Muraena anguilla</name>
    <dbReference type="NCBI Taxonomy" id="7936"/>
    <lineage>
        <taxon>Eukaryota</taxon>
        <taxon>Metazoa</taxon>
        <taxon>Chordata</taxon>
        <taxon>Craniata</taxon>
        <taxon>Vertebrata</taxon>
        <taxon>Euteleostomi</taxon>
        <taxon>Actinopterygii</taxon>
        <taxon>Neopterygii</taxon>
        <taxon>Teleostei</taxon>
        <taxon>Anguilliformes</taxon>
        <taxon>Anguillidae</taxon>
        <taxon>Anguilla</taxon>
    </lineage>
</organism>
<name>A0A0E9U7S6_ANGAN</name>
<accession>A0A0E9U7S6</accession>